<dbReference type="GO" id="GO:0000049">
    <property type="term" value="F:tRNA binding"/>
    <property type="evidence" value="ECO:0007669"/>
    <property type="project" value="UniProtKB-UniRule"/>
</dbReference>
<dbReference type="EMBL" id="QEIT01001066">
    <property type="protein sequence ID" value="PWZ64167.1"/>
    <property type="molecule type" value="Genomic_DNA"/>
</dbReference>
<dbReference type="SUPFAM" id="SSF46955">
    <property type="entry name" value="Putative DNA-binding domain"/>
    <property type="match status" value="1"/>
</dbReference>
<dbReference type="Proteomes" id="UP000246800">
    <property type="component" value="Unassembled WGS sequence"/>
</dbReference>
<accession>A0A317YMK5</accession>
<evidence type="ECO:0000256" key="1">
    <source>
        <dbReference type="ARBA" id="ARBA00022555"/>
    </source>
</evidence>
<evidence type="ECO:0000313" key="5">
    <source>
        <dbReference type="EMBL" id="PWZ64167.1"/>
    </source>
</evidence>
<reference evidence="5 6" key="1">
    <citation type="journal article" date="2018" name="Vet. Microbiol.">
        <title>Clonal diversity and geographic distribution of methicillin-resistant Staphylococcus pseudintermedius from Australian animals: Discovery of novel sequence types.</title>
        <authorList>
            <person name="Worthing K.A."/>
            <person name="Abraham S."/>
            <person name="Coombs G.W."/>
            <person name="Pang S."/>
            <person name="Saputra S."/>
            <person name="Jordan D."/>
            <person name="Trott D.J."/>
            <person name="Norris J.M."/>
        </authorList>
    </citation>
    <scope>NUCLEOTIDE SEQUENCE [LARGE SCALE GENOMIC DNA]</scope>
    <source>
        <strain evidence="5 6">ST525 1</strain>
    </source>
</reference>
<proteinExistence type="predicted"/>
<keyword evidence="5" id="KW-0436">Ligase</keyword>
<dbReference type="SUPFAM" id="SSF50249">
    <property type="entry name" value="Nucleic acid-binding proteins"/>
    <property type="match status" value="1"/>
</dbReference>
<sequence length="81" mass="9093">MLISNEWLKEYVTIDDSVSNLAERITRTGIEVDDLIDYTKDIKNLVVGFVKSKEKHPDADKLNVCQVDIGEDEPVQIVCGA</sequence>
<evidence type="ECO:0000313" key="6">
    <source>
        <dbReference type="Proteomes" id="UP000246800"/>
    </source>
</evidence>
<dbReference type="Pfam" id="PF01588">
    <property type="entry name" value="tRNA_bind"/>
    <property type="match status" value="1"/>
</dbReference>
<dbReference type="Gene3D" id="2.40.50.140">
    <property type="entry name" value="Nucleic acid-binding proteins"/>
    <property type="match status" value="1"/>
</dbReference>
<keyword evidence="1 3" id="KW-0820">tRNA-binding</keyword>
<dbReference type="AlphaFoldDB" id="A0A317YMK5"/>
<dbReference type="InterPro" id="IPR012340">
    <property type="entry name" value="NA-bd_OB-fold"/>
</dbReference>
<name>A0A317YMK5_STAPS</name>
<dbReference type="PROSITE" id="PS50886">
    <property type="entry name" value="TRBD"/>
    <property type="match status" value="1"/>
</dbReference>
<organism evidence="5 6">
    <name type="scientific">Staphylococcus pseudintermedius</name>
    <dbReference type="NCBI Taxonomy" id="283734"/>
    <lineage>
        <taxon>Bacteria</taxon>
        <taxon>Bacillati</taxon>
        <taxon>Bacillota</taxon>
        <taxon>Bacilli</taxon>
        <taxon>Bacillales</taxon>
        <taxon>Staphylococcaceae</taxon>
        <taxon>Staphylococcus</taxon>
        <taxon>Staphylococcus intermedius group</taxon>
    </lineage>
</organism>
<dbReference type="GO" id="GO:0016874">
    <property type="term" value="F:ligase activity"/>
    <property type="evidence" value="ECO:0007669"/>
    <property type="project" value="UniProtKB-KW"/>
</dbReference>
<gene>
    <name evidence="5" type="ORF">DD902_17590</name>
</gene>
<feature type="domain" description="TRNA-binding" evidence="4">
    <location>
        <begin position="39"/>
        <end position="81"/>
    </location>
</feature>
<comment type="caution">
    <text evidence="5">The sequence shown here is derived from an EMBL/GenBank/DDBJ whole genome shotgun (WGS) entry which is preliminary data.</text>
</comment>
<dbReference type="InterPro" id="IPR009061">
    <property type="entry name" value="DNA-bd_dom_put_sf"/>
</dbReference>
<feature type="non-terminal residue" evidence="5">
    <location>
        <position position="81"/>
    </location>
</feature>
<dbReference type="InterPro" id="IPR002547">
    <property type="entry name" value="tRNA-bd_dom"/>
</dbReference>
<protein>
    <submittedName>
        <fullName evidence="5">Phenylalanine--tRNA ligase subunit beta</fullName>
    </submittedName>
</protein>
<evidence type="ECO:0000256" key="2">
    <source>
        <dbReference type="ARBA" id="ARBA00022884"/>
    </source>
</evidence>
<evidence type="ECO:0000256" key="3">
    <source>
        <dbReference type="PROSITE-ProRule" id="PRU00209"/>
    </source>
</evidence>
<keyword evidence="2 3" id="KW-0694">RNA-binding</keyword>
<evidence type="ECO:0000259" key="4">
    <source>
        <dbReference type="PROSITE" id="PS50886"/>
    </source>
</evidence>